<name>A0A6F8ZFK6_9FIRM</name>
<organism evidence="1 2">
    <name type="scientific">Candidatus Hydrogenisulfobacillus filiaventi</name>
    <dbReference type="NCBI Taxonomy" id="2707344"/>
    <lineage>
        <taxon>Bacteria</taxon>
        <taxon>Bacillati</taxon>
        <taxon>Bacillota</taxon>
        <taxon>Clostridia</taxon>
        <taxon>Eubacteriales</taxon>
        <taxon>Clostridiales Family XVII. Incertae Sedis</taxon>
        <taxon>Candidatus Hydrogenisulfobacillus</taxon>
    </lineage>
</organism>
<evidence type="ECO:0000313" key="2">
    <source>
        <dbReference type="Proteomes" id="UP000503399"/>
    </source>
</evidence>
<reference evidence="1 2" key="1">
    <citation type="submission" date="2020-02" db="EMBL/GenBank/DDBJ databases">
        <authorList>
            <person name="Hogendoorn C."/>
        </authorList>
    </citation>
    <scope>NUCLEOTIDE SEQUENCE [LARGE SCALE GENOMIC DNA]</scope>
    <source>
        <strain evidence="1">R501</strain>
    </source>
</reference>
<dbReference type="AlphaFoldDB" id="A0A6F8ZFK6"/>
<gene>
    <name evidence="1" type="ORF">R50_1155</name>
</gene>
<sequence>MGYPHFLVAALVRAEGRGREARIGTDCHCEFTHRNRA</sequence>
<dbReference type="KEGG" id="hfv:R50_1155"/>
<keyword evidence="2" id="KW-1185">Reference proteome</keyword>
<dbReference type="EMBL" id="LR778114">
    <property type="protein sequence ID" value="CAB1128661.1"/>
    <property type="molecule type" value="Genomic_DNA"/>
</dbReference>
<proteinExistence type="predicted"/>
<evidence type="ECO:0000313" key="1">
    <source>
        <dbReference type="EMBL" id="CAB1128661.1"/>
    </source>
</evidence>
<protein>
    <submittedName>
        <fullName evidence="1">Uncharacterized protein</fullName>
    </submittedName>
</protein>
<dbReference type="Proteomes" id="UP000503399">
    <property type="component" value="Chromosome"/>
</dbReference>
<accession>A0A6F8ZFK6</accession>